<evidence type="ECO:0000256" key="4">
    <source>
        <dbReference type="ARBA" id="ARBA00022692"/>
    </source>
</evidence>
<evidence type="ECO:0000313" key="11">
    <source>
        <dbReference type="EMBL" id="VUZ53943.1"/>
    </source>
</evidence>
<protein>
    <recommendedName>
        <fullName evidence="3">Transmembrane protein 208</fullName>
    </recommendedName>
</protein>
<reference evidence="14" key="1">
    <citation type="submission" date="2017-02" db="UniProtKB">
        <authorList>
            <consortium name="WormBaseParasite"/>
        </authorList>
    </citation>
    <scope>IDENTIFICATION</scope>
</reference>
<dbReference type="GO" id="GO:0005789">
    <property type="term" value="C:endoplasmic reticulum membrane"/>
    <property type="evidence" value="ECO:0007669"/>
    <property type="project" value="UniProtKB-SubCell"/>
</dbReference>
<dbReference type="AlphaFoldDB" id="A0A0R3SBU3"/>
<feature type="transmembrane region" description="Helical" evidence="9">
    <location>
        <begin position="56"/>
        <end position="74"/>
    </location>
</feature>
<evidence type="ECO:0000256" key="2">
    <source>
        <dbReference type="ARBA" id="ARBA00009950"/>
    </source>
</evidence>
<feature type="region of interest" description="Disordered" evidence="8">
    <location>
        <begin position="160"/>
        <end position="183"/>
    </location>
</feature>
<accession>A0A0R3SBU3</accession>
<dbReference type="InterPro" id="IPR008506">
    <property type="entry name" value="SND2/TMEM208"/>
</dbReference>
<dbReference type="Proteomes" id="UP000274504">
    <property type="component" value="Unassembled WGS sequence"/>
</dbReference>
<evidence type="ECO:0000313" key="10">
    <source>
        <dbReference type="EMBL" id="VDL19444.1"/>
    </source>
</evidence>
<dbReference type="STRING" id="6216.A0A0R3SBU3"/>
<dbReference type="PANTHER" id="PTHR13505:SF7">
    <property type="entry name" value="TRANSMEMBRANE PROTEIN 208"/>
    <property type="match status" value="1"/>
</dbReference>
<feature type="transmembrane region" description="Helical" evidence="9">
    <location>
        <begin position="28"/>
        <end position="49"/>
    </location>
</feature>
<dbReference type="GO" id="GO:0005773">
    <property type="term" value="C:vacuole"/>
    <property type="evidence" value="ECO:0007669"/>
    <property type="project" value="GOC"/>
</dbReference>
<dbReference type="EMBL" id="CABIJS010000588">
    <property type="protein sequence ID" value="VUZ53943.1"/>
    <property type="molecule type" value="Genomic_DNA"/>
</dbReference>
<keyword evidence="7 9" id="KW-0472">Membrane</keyword>
<evidence type="ECO:0000313" key="12">
    <source>
        <dbReference type="Proteomes" id="UP000274504"/>
    </source>
</evidence>
<evidence type="ECO:0000313" key="14">
    <source>
        <dbReference type="WBParaSite" id="HDID_0000198201-mRNA-1"/>
    </source>
</evidence>
<keyword evidence="13" id="KW-1185">Reference proteome</keyword>
<name>A0A0R3SBU3_HYMDI</name>
<keyword evidence="5" id="KW-0256">Endoplasmic reticulum</keyword>
<reference evidence="10 12" key="2">
    <citation type="submission" date="2018-11" db="EMBL/GenBank/DDBJ databases">
        <authorList>
            <consortium name="Pathogen Informatics"/>
        </authorList>
    </citation>
    <scope>NUCLEOTIDE SEQUENCE [LARGE SCALE GENOMIC DNA]</scope>
</reference>
<evidence type="ECO:0000256" key="5">
    <source>
        <dbReference type="ARBA" id="ARBA00022824"/>
    </source>
</evidence>
<evidence type="ECO:0000313" key="13">
    <source>
        <dbReference type="Proteomes" id="UP000321570"/>
    </source>
</evidence>
<evidence type="ECO:0000256" key="8">
    <source>
        <dbReference type="SAM" id="MobiDB-lite"/>
    </source>
</evidence>
<feature type="transmembrane region" description="Helical" evidence="9">
    <location>
        <begin position="130"/>
        <end position="151"/>
    </location>
</feature>
<gene>
    <name evidence="10" type="ORF">HDID_LOCUS1983</name>
    <name evidence="11" type="ORF">WMSIL1_LOCUS12157</name>
</gene>
<keyword evidence="6 9" id="KW-1133">Transmembrane helix</keyword>
<feature type="compositionally biased region" description="Basic residues" evidence="8">
    <location>
        <begin position="167"/>
        <end position="177"/>
    </location>
</feature>
<dbReference type="EMBL" id="UYSG01000429">
    <property type="protein sequence ID" value="VDL19444.1"/>
    <property type="molecule type" value="Genomic_DNA"/>
</dbReference>
<dbReference type="PANTHER" id="PTHR13505">
    <property type="entry name" value="TRANSMEMBRANE PROTEIN 208"/>
    <property type="match status" value="1"/>
</dbReference>
<comment type="subcellular location">
    <subcellularLocation>
        <location evidence="1">Endoplasmic reticulum membrane</location>
        <topology evidence="1">Multi-pass membrane protein</topology>
    </subcellularLocation>
</comment>
<dbReference type="OrthoDB" id="10012212at2759"/>
<dbReference type="WBParaSite" id="HDID_0000198201-mRNA-1">
    <property type="protein sequence ID" value="HDID_0000198201-mRNA-1"/>
    <property type="gene ID" value="HDID_0000198201"/>
</dbReference>
<organism evidence="14">
    <name type="scientific">Hymenolepis diminuta</name>
    <name type="common">Rat tapeworm</name>
    <dbReference type="NCBI Taxonomy" id="6216"/>
    <lineage>
        <taxon>Eukaryota</taxon>
        <taxon>Metazoa</taxon>
        <taxon>Spiralia</taxon>
        <taxon>Lophotrochozoa</taxon>
        <taxon>Platyhelminthes</taxon>
        <taxon>Cestoda</taxon>
        <taxon>Eucestoda</taxon>
        <taxon>Cyclophyllidea</taxon>
        <taxon>Hymenolepididae</taxon>
        <taxon>Hymenolepis</taxon>
    </lineage>
</organism>
<keyword evidence="4 9" id="KW-0812">Transmembrane</keyword>
<evidence type="ECO:0000256" key="1">
    <source>
        <dbReference type="ARBA" id="ARBA00004477"/>
    </source>
</evidence>
<reference evidence="11 13" key="3">
    <citation type="submission" date="2019-07" db="EMBL/GenBank/DDBJ databases">
        <authorList>
            <person name="Jastrzebski P J."/>
            <person name="Paukszto L."/>
            <person name="Jastrzebski P J."/>
        </authorList>
    </citation>
    <scope>NUCLEOTIDE SEQUENCE [LARGE SCALE GENOMIC DNA]</scope>
    <source>
        <strain evidence="11 13">WMS-il1</strain>
    </source>
</reference>
<evidence type="ECO:0000256" key="6">
    <source>
        <dbReference type="ARBA" id="ARBA00022989"/>
    </source>
</evidence>
<dbReference type="GO" id="GO:0006624">
    <property type="term" value="P:vacuolar protein processing"/>
    <property type="evidence" value="ECO:0007669"/>
    <property type="project" value="TreeGrafter"/>
</dbReference>
<evidence type="ECO:0000256" key="7">
    <source>
        <dbReference type="ARBA" id="ARBA00023136"/>
    </source>
</evidence>
<dbReference type="Proteomes" id="UP000321570">
    <property type="component" value="Unassembled WGS sequence"/>
</dbReference>
<comment type="similarity">
    <text evidence="2">Belongs to the TMEM208 family.</text>
</comment>
<dbReference type="Pfam" id="PF05620">
    <property type="entry name" value="TMEM208_SND2"/>
    <property type="match status" value="1"/>
</dbReference>
<sequence>MIMTKKVGKEGSKSQKTIHLDNLSTLAFYRNIIGCATAAYFILTFLFFWDKFITRYIVLASLCFIANIFAYQFMSYASTPHYEIDERGNNVLVDAGMDLNIGPGSLAEHAKDLILTCTIVPSLSIIHNGFWLFLLFIPGRMFYLFWVYILAPWIFDPNQSPQVSEKKQKKQERRLKRMQNMGR</sequence>
<proteinExistence type="inferred from homology"/>
<evidence type="ECO:0000256" key="9">
    <source>
        <dbReference type="SAM" id="Phobius"/>
    </source>
</evidence>
<evidence type="ECO:0000256" key="3">
    <source>
        <dbReference type="ARBA" id="ARBA00015033"/>
    </source>
</evidence>